<dbReference type="RefSeq" id="WP_182584474.1">
    <property type="nucleotide sequence ID" value="NZ_JABVCQ010000027.1"/>
</dbReference>
<name>A0A839HIE9_9GAMM</name>
<evidence type="ECO:0000256" key="2">
    <source>
        <dbReference type="ARBA" id="ARBA00022475"/>
    </source>
</evidence>
<evidence type="ECO:0000256" key="3">
    <source>
        <dbReference type="ARBA" id="ARBA00022692"/>
    </source>
</evidence>
<feature type="transmembrane region" description="Helical" evidence="6">
    <location>
        <begin position="130"/>
        <end position="157"/>
    </location>
</feature>
<comment type="caution">
    <text evidence="7">The sequence shown here is derived from an EMBL/GenBank/DDBJ whole genome shotgun (WGS) entry which is preliminary data.</text>
</comment>
<reference evidence="7 8" key="1">
    <citation type="journal article" date="2020" name="Arch. Microbiol.">
        <title>The genome sequence of the giant phototrophic gammaproteobacterium Thiospirillum jenense gives insight into its physiological properties and phylogenetic relationships.</title>
        <authorList>
            <person name="Imhoff J.F."/>
            <person name="Meyer T.E."/>
            <person name="Kyndt J.A."/>
        </authorList>
    </citation>
    <scope>NUCLEOTIDE SEQUENCE [LARGE SCALE GENOMIC DNA]</scope>
    <source>
        <strain evidence="7 8">DSM 216</strain>
    </source>
</reference>
<feature type="transmembrane region" description="Helical" evidence="6">
    <location>
        <begin position="57"/>
        <end position="81"/>
    </location>
</feature>
<keyword evidence="5 6" id="KW-0472">Membrane</keyword>
<dbReference type="Proteomes" id="UP000548632">
    <property type="component" value="Unassembled WGS sequence"/>
</dbReference>
<feature type="transmembrane region" description="Helical" evidence="6">
    <location>
        <begin position="163"/>
        <end position="183"/>
    </location>
</feature>
<gene>
    <name evidence="7" type="ORF">HUK38_11500</name>
</gene>
<organism evidence="7 8">
    <name type="scientific">Thiospirillum jenense</name>
    <dbReference type="NCBI Taxonomy" id="1653858"/>
    <lineage>
        <taxon>Bacteria</taxon>
        <taxon>Pseudomonadati</taxon>
        <taxon>Pseudomonadota</taxon>
        <taxon>Gammaproteobacteria</taxon>
        <taxon>Chromatiales</taxon>
        <taxon>Chromatiaceae</taxon>
        <taxon>Thiospirillum</taxon>
    </lineage>
</organism>
<keyword evidence="3 6" id="KW-0812">Transmembrane</keyword>
<protein>
    <submittedName>
        <fullName evidence="7">Flippase-like domain-containing protein</fullName>
    </submittedName>
</protein>
<feature type="transmembrane region" description="Helical" evidence="6">
    <location>
        <begin position="27"/>
        <end position="45"/>
    </location>
</feature>
<feature type="transmembrane region" description="Helical" evidence="6">
    <location>
        <begin position="219"/>
        <end position="238"/>
    </location>
</feature>
<comment type="subcellular location">
    <subcellularLocation>
        <location evidence="1">Cell membrane</location>
        <topology evidence="1">Multi-pass membrane protein</topology>
    </subcellularLocation>
</comment>
<proteinExistence type="predicted"/>
<accession>A0A839HIE9</accession>
<evidence type="ECO:0000256" key="1">
    <source>
        <dbReference type="ARBA" id="ARBA00004651"/>
    </source>
</evidence>
<feature type="transmembrane region" description="Helical" evidence="6">
    <location>
        <begin position="300"/>
        <end position="318"/>
    </location>
</feature>
<sequence length="323" mass="36914">MFHFNRQASPPTSAPAHPLQRHRRRDWFIGSALLFSLIILVEYAIGWSQLLTPWRTLPLSTIFILFGCMAISYTLRAVRIYDDFYSLMRRRFKTTLRLSILHTTANVLLPMRLGEVVFPWLMQRYFNHNIFAAGASLIWIRLLDLHFLALTGLFILWLVQPSWLWIFAILLWLFLLLAQRWIASFGQRWRGQIVLNYWQRGVLLIANAAPDDTIKMIRLYVWTALSWITKFIAFTTVLQHFLPITFWQVLTGVIGAELSSVLPFHGIAGAGSYELALVAAVLPLGIKATAALAGAVNLHLFMLSSSILLGLLALLLRVQRAND</sequence>
<keyword evidence="2" id="KW-1003">Cell membrane</keyword>
<dbReference type="InterPro" id="IPR022791">
    <property type="entry name" value="L-PG_synthase/AglD"/>
</dbReference>
<dbReference type="Pfam" id="PF03706">
    <property type="entry name" value="LPG_synthase_TM"/>
    <property type="match status" value="1"/>
</dbReference>
<dbReference type="EMBL" id="JABVCQ010000027">
    <property type="protein sequence ID" value="MBB1126846.1"/>
    <property type="molecule type" value="Genomic_DNA"/>
</dbReference>
<evidence type="ECO:0000313" key="8">
    <source>
        <dbReference type="Proteomes" id="UP000548632"/>
    </source>
</evidence>
<keyword evidence="4 6" id="KW-1133">Transmembrane helix</keyword>
<evidence type="ECO:0000256" key="4">
    <source>
        <dbReference type="ARBA" id="ARBA00022989"/>
    </source>
</evidence>
<keyword evidence="8" id="KW-1185">Reference proteome</keyword>
<evidence type="ECO:0000256" key="5">
    <source>
        <dbReference type="ARBA" id="ARBA00023136"/>
    </source>
</evidence>
<dbReference type="GO" id="GO:0005886">
    <property type="term" value="C:plasma membrane"/>
    <property type="evidence" value="ECO:0007669"/>
    <property type="project" value="UniProtKB-SubCell"/>
</dbReference>
<dbReference type="AlphaFoldDB" id="A0A839HIE9"/>
<evidence type="ECO:0000256" key="6">
    <source>
        <dbReference type="SAM" id="Phobius"/>
    </source>
</evidence>
<evidence type="ECO:0000313" key="7">
    <source>
        <dbReference type="EMBL" id="MBB1126846.1"/>
    </source>
</evidence>